<dbReference type="AlphaFoldDB" id="A0AAD7LVK0"/>
<evidence type="ECO:0000256" key="3">
    <source>
        <dbReference type="ARBA" id="ARBA00022946"/>
    </source>
</evidence>
<evidence type="ECO:0000313" key="5">
    <source>
        <dbReference type="Proteomes" id="UP001163823"/>
    </source>
</evidence>
<protein>
    <submittedName>
        <fullName evidence="4">Transcription termination factor like</fullName>
    </submittedName>
</protein>
<gene>
    <name evidence="4" type="ORF">O6P43_014758</name>
</gene>
<accession>A0AAD7LVK0</accession>
<keyword evidence="2" id="KW-0806">Transcription termination</keyword>
<dbReference type="GO" id="GO:0006353">
    <property type="term" value="P:DNA-templated transcription termination"/>
    <property type="evidence" value="ECO:0007669"/>
    <property type="project" value="UniProtKB-KW"/>
</dbReference>
<dbReference type="PANTHER" id="PTHR13068">
    <property type="entry name" value="CGI-12 PROTEIN-RELATED"/>
    <property type="match status" value="1"/>
</dbReference>
<dbReference type="KEGG" id="qsa:O6P43_014758"/>
<keyword evidence="2" id="KW-0804">Transcription</keyword>
<evidence type="ECO:0000256" key="2">
    <source>
        <dbReference type="ARBA" id="ARBA00022472"/>
    </source>
</evidence>
<dbReference type="Pfam" id="PF02536">
    <property type="entry name" value="mTERF"/>
    <property type="match status" value="1"/>
</dbReference>
<sequence>MTKEMGFIHMKSEFVLAIQVFAKLNKSRRWEYKLQVYEKWRWSKDVTLLAFKKHPICMLLSEDKITKSMNFLVNEMGWPSEAIARYPLILFFSLEKRIVPRCSVVQVLKLKGLIQTDVSLATLMTCKEEKFLKNVVANFPENAPLLLDVYKGQMGPLDVVAS</sequence>
<evidence type="ECO:0000256" key="1">
    <source>
        <dbReference type="ARBA" id="ARBA00007692"/>
    </source>
</evidence>
<dbReference type="Gene3D" id="1.25.70.10">
    <property type="entry name" value="Transcription termination factor 3, mitochondrial"/>
    <property type="match status" value="1"/>
</dbReference>
<name>A0AAD7LVK0_QUISA</name>
<comment type="caution">
    <text evidence="4">The sequence shown here is derived from an EMBL/GenBank/DDBJ whole genome shotgun (WGS) entry which is preliminary data.</text>
</comment>
<organism evidence="4 5">
    <name type="scientific">Quillaja saponaria</name>
    <name type="common">Soap bark tree</name>
    <dbReference type="NCBI Taxonomy" id="32244"/>
    <lineage>
        <taxon>Eukaryota</taxon>
        <taxon>Viridiplantae</taxon>
        <taxon>Streptophyta</taxon>
        <taxon>Embryophyta</taxon>
        <taxon>Tracheophyta</taxon>
        <taxon>Spermatophyta</taxon>
        <taxon>Magnoliopsida</taxon>
        <taxon>eudicotyledons</taxon>
        <taxon>Gunneridae</taxon>
        <taxon>Pentapetalae</taxon>
        <taxon>rosids</taxon>
        <taxon>fabids</taxon>
        <taxon>Fabales</taxon>
        <taxon>Quillajaceae</taxon>
        <taxon>Quillaja</taxon>
    </lineage>
</organism>
<dbReference type="SMART" id="SM00733">
    <property type="entry name" value="Mterf"/>
    <property type="match status" value="2"/>
</dbReference>
<dbReference type="Proteomes" id="UP001163823">
    <property type="component" value="Chromosome 6"/>
</dbReference>
<dbReference type="InterPro" id="IPR038538">
    <property type="entry name" value="MTERF_sf"/>
</dbReference>
<proteinExistence type="inferred from homology"/>
<keyword evidence="5" id="KW-1185">Reference proteome</keyword>
<reference evidence="4" key="1">
    <citation type="journal article" date="2023" name="Science">
        <title>Elucidation of the pathway for biosynthesis of saponin adjuvants from the soapbark tree.</title>
        <authorList>
            <person name="Reed J."/>
            <person name="Orme A."/>
            <person name="El-Demerdash A."/>
            <person name="Owen C."/>
            <person name="Martin L.B.B."/>
            <person name="Misra R.C."/>
            <person name="Kikuchi S."/>
            <person name="Rejzek M."/>
            <person name="Martin A.C."/>
            <person name="Harkess A."/>
            <person name="Leebens-Mack J."/>
            <person name="Louveau T."/>
            <person name="Stephenson M.J."/>
            <person name="Osbourn A."/>
        </authorList>
    </citation>
    <scope>NUCLEOTIDE SEQUENCE</scope>
    <source>
        <strain evidence="4">S10</strain>
    </source>
</reference>
<evidence type="ECO:0000313" key="4">
    <source>
        <dbReference type="EMBL" id="KAJ7965044.1"/>
    </source>
</evidence>
<dbReference type="EMBL" id="JARAOO010000006">
    <property type="protein sequence ID" value="KAJ7965044.1"/>
    <property type="molecule type" value="Genomic_DNA"/>
</dbReference>
<keyword evidence="3" id="KW-0809">Transit peptide</keyword>
<keyword evidence="2" id="KW-0805">Transcription regulation</keyword>
<dbReference type="PANTHER" id="PTHR13068:SF133">
    <property type="entry name" value="MITOCHONDRIAL TRANSCRIPTION TERMINATION FACTOR FAMILY PROTEIN"/>
    <property type="match status" value="1"/>
</dbReference>
<dbReference type="InterPro" id="IPR003690">
    <property type="entry name" value="MTERF"/>
</dbReference>
<comment type="similarity">
    <text evidence="1">Belongs to the mTERF family.</text>
</comment>
<dbReference type="GO" id="GO:0003676">
    <property type="term" value="F:nucleic acid binding"/>
    <property type="evidence" value="ECO:0007669"/>
    <property type="project" value="InterPro"/>
</dbReference>